<keyword evidence="4" id="KW-1185">Reference proteome</keyword>
<evidence type="ECO:0008006" key="5">
    <source>
        <dbReference type="Google" id="ProtNLM"/>
    </source>
</evidence>
<evidence type="ECO:0000256" key="1">
    <source>
        <dbReference type="SAM" id="MobiDB-lite"/>
    </source>
</evidence>
<reference evidence="4" key="1">
    <citation type="submission" date="2016-10" db="EMBL/GenBank/DDBJ databases">
        <authorList>
            <person name="Varghese N."/>
            <person name="Submissions S."/>
        </authorList>
    </citation>
    <scope>NUCLEOTIDE SEQUENCE [LARGE SCALE GENOMIC DNA]</scope>
    <source>
        <strain evidence="4">DSM 24450</strain>
    </source>
</reference>
<gene>
    <name evidence="3" type="ORF">SAMN04488006_1344</name>
</gene>
<dbReference type="EMBL" id="FOZP01000002">
    <property type="protein sequence ID" value="SFS43472.1"/>
    <property type="molecule type" value="Genomic_DNA"/>
</dbReference>
<dbReference type="Proteomes" id="UP000199312">
    <property type="component" value="Unassembled WGS sequence"/>
</dbReference>
<evidence type="ECO:0000313" key="4">
    <source>
        <dbReference type="Proteomes" id="UP000199312"/>
    </source>
</evidence>
<feature type="signal peptide" evidence="2">
    <location>
        <begin position="1"/>
        <end position="21"/>
    </location>
</feature>
<dbReference type="STRING" id="593133.SAMN04488006_1344"/>
<evidence type="ECO:0000256" key="2">
    <source>
        <dbReference type="SAM" id="SignalP"/>
    </source>
</evidence>
<dbReference type="RefSeq" id="WP_090224013.1">
    <property type="nucleotide sequence ID" value="NZ_FOZP01000002.1"/>
</dbReference>
<name>A0A1I6PTD3_9FLAO</name>
<keyword evidence="2" id="KW-0732">Signal</keyword>
<protein>
    <recommendedName>
        <fullName evidence="5">Colicin import membrane protein</fullName>
    </recommendedName>
</protein>
<sequence length="158" mass="18155">MKTLKSIITTLFLFAVCINYAQKVEYDGVTYLVKGNAIFMNKIDVTNTLSPEQQVVIKNKLSEEILANKKLKAAEKAQKKAEKAQNKAEKKEKAAEEQIKKAEKAKDKYTDAQNKYENELKKHQKLQEKGKLSPEDEVKWQKKLGDLKSKIDKLKKKL</sequence>
<organism evidence="3 4">
    <name type="scientific">Lutibacter maritimus</name>
    <dbReference type="NCBI Taxonomy" id="593133"/>
    <lineage>
        <taxon>Bacteria</taxon>
        <taxon>Pseudomonadati</taxon>
        <taxon>Bacteroidota</taxon>
        <taxon>Flavobacteriia</taxon>
        <taxon>Flavobacteriales</taxon>
        <taxon>Flavobacteriaceae</taxon>
        <taxon>Lutibacter</taxon>
    </lineage>
</organism>
<dbReference type="AlphaFoldDB" id="A0A1I6PTD3"/>
<proteinExistence type="predicted"/>
<accession>A0A1I6PTD3</accession>
<feature type="region of interest" description="Disordered" evidence="1">
    <location>
        <begin position="77"/>
        <end position="138"/>
    </location>
</feature>
<feature type="chain" id="PRO_5011625052" description="Colicin import membrane protein" evidence="2">
    <location>
        <begin position="22"/>
        <end position="158"/>
    </location>
</feature>
<evidence type="ECO:0000313" key="3">
    <source>
        <dbReference type="EMBL" id="SFS43472.1"/>
    </source>
</evidence>